<dbReference type="AlphaFoldDB" id="A0A2V4C0E4"/>
<dbReference type="EMBL" id="QJHL01000003">
    <property type="protein sequence ID" value="PXY44719.1"/>
    <property type="molecule type" value="Genomic_DNA"/>
</dbReference>
<keyword evidence="2" id="KW-1185">Reference proteome</keyword>
<organism evidence="1 2">
    <name type="scientific">Flavobacterium hydrophilum</name>
    <dbReference type="NCBI Taxonomy" id="2211445"/>
    <lineage>
        <taxon>Bacteria</taxon>
        <taxon>Pseudomonadati</taxon>
        <taxon>Bacteroidota</taxon>
        <taxon>Flavobacteriia</taxon>
        <taxon>Flavobacteriales</taxon>
        <taxon>Flavobacteriaceae</taxon>
        <taxon>Flavobacterium</taxon>
    </lineage>
</organism>
<evidence type="ECO:0000313" key="2">
    <source>
        <dbReference type="Proteomes" id="UP000247681"/>
    </source>
</evidence>
<name>A0A2V4C0E4_9FLAO</name>
<comment type="caution">
    <text evidence="1">The sequence shown here is derived from an EMBL/GenBank/DDBJ whole genome shotgun (WGS) entry which is preliminary data.</text>
</comment>
<dbReference type="Proteomes" id="UP000247681">
    <property type="component" value="Unassembled WGS sequence"/>
</dbReference>
<sequence length="225" mass="25946">MENNEQELFTFDKLSIVRLEKESQIKKEDFINGNNLYLGAIILKNENDSLSSGKYIKLSAILSTDKFASIATSPESGLRLLQNVTSKLFYVTNAPIYNFFDYSRSDENGFRTLIKVIPKPLTNTEKELLIRYKALIKKGQANCAILQGIQKRCLNRGYFDERKMSKIDIQTWNKNLSALKITYQKLNDIDKYEDVGNHAQDKLSLSELGSLDNFNNWLTNYFKIE</sequence>
<protein>
    <submittedName>
        <fullName evidence="1">Uncharacterized protein</fullName>
    </submittedName>
</protein>
<gene>
    <name evidence="1" type="ORF">DMB68_14795</name>
</gene>
<proteinExistence type="predicted"/>
<accession>A0A2V4C0E4</accession>
<evidence type="ECO:0000313" key="1">
    <source>
        <dbReference type="EMBL" id="PXY44719.1"/>
    </source>
</evidence>
<reference evidence="1 2" key="1">
    <citation type="submission" date="2018-05" db="EMBL/GenBank/DDBJ databases">
        <title>Flavobacterium sp. strain IMCC34758, incomplete genome.</title>
        <authorList>
            <person name="Joung Y."/>
        </authorList>
    </citation>
    <scope>NUCLEOTIDE SEQUENCE [LARGE SCALE GENOMIC DNA]</scope>
    <source>
        <strain evidence="1 2">IMCC34758</strain>
    </source>
</reference>